<organism evidence="3">
    <name type="scientific">Taenia asiatica</name>
    <name type="common">Asian tapeworm</name>
    <dbReference type="NCBI Taxonomy" id="60517"/>
    <lineage>
        <taxon>Eukaryota</taxon>
        <taxon>Metazoa</taxon>
        <taxon>Spiralia</taxon>
        <taxon>Lophotrochozoa</taxon>
        <taxon>Platyhelminthes</taxon>
        <taxon>Cestoda</taxon>
        <taxon>Eucestoda</taxon>
        <taxon>Cyclophyllidea</taxon>
        <taxon>Taeniidae</taxon>
        <taxon>Taenia</taxon>
    </lineage>
</organism>
<name>A0A0R3VZR3_TAEAS</name>
<dbReference type="WBParaSite" id="TASK_0000290701-mRNA-1">
    <property type="protein sequence ID" value="TASK_0000290701-mRNA-1"/>
    <property type="gene ID" value="TASK_0000290701"/>
</dbReference>
<reference evidence="3" key="1">
    <citation type="submission" date="2017-02" db="UniProtKB">
        <authorList>
            <consortium name="WormBaseParasite"/>
        </authorList>
    </citation>
    <scope>IDENTIFICATION</scope>
</reference>
<keyword evidence="2" id="KW-1185">Reference proteome</keyword>
<gene>
    <name evidence="1" type="ORF">TASK_LOCUS2908</name>
</gene>
<dbReference type="Proteomes" id="UP000282613">
    <property type="component" value="Unassembled WGS sequence"/>
</dbReference>
<evidence type="ECO:0000313" key="3">
    <source>
        <dbReference type="WBParaSite" id="TASK_0000290701-mRNA-1"/>
    </source>
</evidence>
<dbReference type="STRING" id="60517.A0A0R3VZR3"/>
<protein>
    <submittedName>
        <fullName evidence="3">NB-ARC domain-containing protein</fullName>
    </submittedName>
</protein>
<evidence type="ECO:0000313" key="2">
    <source>
        <dbReference type="Proteomes" id="UP000282613"/>
    </source>
</evidence>
<accession>A0A0R3VZR3</accession>
<proteinExistence type="predicted"/>
<dbReference type="EMBL" id="UYRS01004000">
    <property type="protein sequence ID" value="VDK26573.1"/>
    <property type="molecule type" value="Genomic_DNA"/>
</dbReference>
<evidence type="ECO:0000313" key="1">
    <source>
        <dbReference type="EMBL" id="VDK26573.1"/>
    </source>
</evidence>
<sequence>MKFLERYIEKSTSTDACLTDVVETLLELLLYEVNEVASDETTEDKDARLAHLRGLIMRLLEDPKVVQFSNCCLHLSNPCKY</sequence>
<reference evidence="1 2" key="2">
    <citation type="submission" date="2018-11" db="EMBL/GenBank/DDBJ databases">
        <authorList>
            <consortium name="Pathogen Informatics"/>
        </authorList>
    </citation>
    <scope>NUCLEOTIDE SEQUENCE [LARGE SCALE GENOMIC DNA]</scope>
</reference>
<dbReference type="AlphaFoldDB" id="A0A0R3VZR3"/>